<gene>
    <name evidence="3" type="ORF">MCOR_10824</name>
</gene>
<dbReference type="Proteomes" id="UP000507470">
    <property type="component" value="Unassembled WGS sequence"/>
</dbReference>
<evidence type="ECO:0000313" key="3">
    <source>
        <dbReference type="EMBL" id="CAC5372874.1"/>
    </source>
</evidence>
<dbReference type="PANTHER" id="PTHR12377">
    <property type="entry name" value="CYTOSOLIC IRON-SULFUR ASSEMBLY COMPONENT 2B-RELATED"/>
    <property type="match status" value="1"/>
</dbReference>
<dbReference type="GO" id="GO:0007059">
    <property type="term" value="P:chromosome segregation"/>
    <property type="evidence" value="ECO:0007669"/>
    <property type="project" value="UniProtKB-KW"/>
</dbReference>
<dbReference type="InterPro" id="IPR034904">
    <property type="entry name" value="FSCA_dom_sf"/>
</dbReference>
<dbReference type="Gene3D" id="3.30.300.130">
    <property type="entry name" value="Fe-S cluster assembly (FSCA)"/>
    <property type="match status" value="1"/>
</dbReference>
<dbReference type="SUPFAM" id="SSF117916">
    <property type="entry name" value="Fe-S cluster assembly (FSCA) domain-like"/>
    <property type="match status" value="1"/>
</dbReference>
<proteinExistence type="inferred from homology"/>
<dbReference type="OrthoDB" id="2746at2759"/>
<dbReference type="GO" id="GO:0051604">
    <property type="term" value="P:protein maturation"/>
    <property type="evidence" value="ECO:0007669"/>
    <property type="project" value="InterPro"/>
</dbReference>
<evidence type="ECO:0000256" key="1">
    <source>
        <dbReference type="ARBA" id="ARBA00010381"/>
    </source>
</evidence>
<dbReference type="PANTHER" id="PTHR12377:SF2">
    <property type="entry name" value="CYTOSOLIC IRON-SULFUR ASSEMBLY COMPONENT 2A"/>
    <property type="match status" value="1"/>
</dbReference>
<keyword evidence="2" id="KW-0159">Chromosome partition</keyword>
<evidence type="ECO:0000313" key="4">
    <source>
        <dbReference type="Proteomes" id="UP000507470"/>
    </source>
</evidence>
<keyword evidence="4" id="KW-1185">Reference proteome</keyword>
<comment type="similarity">
    <text evidence="1">Belongs to the MIP18 family.</text>
</comment>
<accession>A0A6J8ARK7</accession>
<dbReference type="AlphaFoldDB" id="A0A6J8ARK7"/>
<sequence length="193" mass="22242">MIDYPLAFLGSEKLHCRLNFKTVSGLYLFSMSDLIRGIIDPEKPQTLEDLDVVNEEDVCVYRHEEELWVRLIFTPTVPHCSLASLIGDYSNIKSLFKLKLETCLPERHKVDIYIKEGTHSTAEEINKQINDKRIACNGKSKSSSVHWANVLQMSDNGDEDFISLLLQEVCYLQSFSCWVLFILQKFLDTVFDN</sequence>
<organism evidence="3 4">
    <name type="scientific">Mytilus coruscus</name>
    <name type="common">Sea mussel</name>
    <dbReference type="NCBI Taxonomy" id="42192"/>
    <lineage>
        <taxon>Eukaryota</taxon>
        <taxon>Metazoa</taxon>
        <taxon>Spiralia</taxon>
        <taxon>Lophotrochozoa</taxon>
        <taxon>Mollusca</taxon>
        <taxon>Bivalvia</taxon>
        <taxon>Autobranchia</taxon>
        <taxon>Pteriomorphia</taxon>
        <taxon>Mytilida</taxon>
        <taxon>Mytiloidea</taxon>
        <taxon>Mytilidae</taxon>
        <taxon>Mytilinae</taxon>
        <taxon>Mytilus</taxon>
    </lineage>
</organism>
<dbReference type="InterPro" id="IPR039796">
    <property type="entry name" value="MIP18"/>
</dbReference>
<reference evidence="3 4" key="1">
    <citation type="submission" date="2020-06" db="EMBL/GenBank/DDBJ databases">
        <authorList>
            <person name="Li R."/>
            <person name="Bekaert M."/>
        </authorList>
    </citation>
    <scope>NUCLEOTIDE SEQUENCE [LARGE SCALE GENOMIC DNA]</scope>
    <source>
        <strain evidence="4">wild</strain>
    </source>
</reference>
<protein>
    <submittedName>
        <fullName evidence="3">Cytosolic iron-sulfur assembly component 2A</fullName>
    </submittedName>
</protein>
<evidence type="ECO:0000256" key="2">
    <source>
        <dbReference type="ARBA" id="ARBA00022829"/>
    </source>
</evidence>
<name>A0A6J8ARK7_MYTCO</name>
<dbReference type="EMBL" id="CACVKT020001867">
    <property type="protein sequence ID" value="CAC5372874.1"/>
    <property type="molecule type" value="Genomic_DNA"/>
</dbReference>